<proteinExistence type="inferred from homology"/>
<dbReference type="OrthoDB" id="9810372at2"/>
<dbReference type="Gene3D" id="3.30.420.40">
    <property type="match status" value="2"/>
</dbReference>
<keyword evidence="5" id="KW-1185">Reference proteome</keyword>
<accession>A0A1T5IU51</accession>
<name>A0A1T5IU51_9MICO</name>
<gene>
    <name evidence="4" type="ORF">SAMN06309945_0838</name>
</gene>
<evidence type="ECO:0000256" key="1">
    <source>
        <dbReference type="ARBA" id="ARBA00006479"/>
    </source>
</evidence>
<evidence type="ECO:0000313" key="4">
    <source>
        <dbReference type="EMBL" id="SKC42518.1"/>
    </source>
</evidence>
<dbReference type="EMBL" id="FUZP01000001">
    <property type="protein sequence ID" value="SKC42518.1"/>
    <property type="molecule type" value="Genomic_DNA"/>
</dbReference>
<dbReference type="Proteomes" id="UP000190857">
    <property type="component" value="Unassembled WGS sequence"/>
</dbReference>
<protein>
    <submittedName>
        <fullName evidence="4">Sugar kinase of the NBD/HSP70 family, may contain an N-terminal HTH domain</fullName>
    </submittedName>
</protein>
<feature type="region of interest" description="Disordered" evidence="2">
    <location>
        <begin position="1"/>
        <end position="31"/>
    </location>
</feature>
<evidence type="ECO:0000259" key="3">
    <source>
        <dbReference type="Pfam" id="PF12802"/>
    </source>
</evidence>
<dbReference type="Gene3D" id="1.10.10.10">
    <property type="entry name" value="Winged helix-like DNA-binding domain superfamily/Winged helix DNA-binding domain"/>
    <property type="match status" value="1"/>
</dbReference>
<dbReference type="Pfam" id="PF12802">
    <property type="entry name" value="MarR_2"/>
    <property type="match status" value="1"/>
</dbReference>
<dbReference type="InterPro" id="IPR000835">
    <property type="entry name" value="HTH_MarR-typ"/>
</dbReference>
<evidence type="ECO:0000313" key="5">
    <source>
        <dbReference type="Proteomes" id="UP000190857"/>
    </source>
</evidence>
<dbReference type="PANTHER" id="PTHR18964:SF149">
    <property type="entry name" value="BIFUNCTIONAL UDP-N-ACETYLGLUCOSAMINE 2-EPIMERASE_N-ACETYLMANNOSAMINE KINASE"/>
    <property type="match status" value="1"/>
</dbReference>
<dbReference type="GO" id="GO:0003700">
    <property type="term" value="F:DNA-binding transcription factor activity"/>
    <property type="evidence" value="ECO:0007669"/>
    <property type="project" value="InterPro"/>
</dbReference>
<feature type="domain" description="HTH marR-type" evidence="3">
    <location>
        <begin position="48"/>
        <end position="95"/>
    </location>
</feature>
<dbReference type="STRING" id="123320.SAMN06309945_0838"/>
<evidence type="ECO:0000256" key="2">
    <source>
        <dbReference type="SAM" id="MobiDB-lite"/>
    </source>
</evidence>
<dbReference type="PROSITE" id="PS01125">
    <property type="entry name" value="ROK"/>
    <property type="match status" value="1"/>
</dbReference>
<sequence length="408" mass="42577">MTASEVQRGSSTLDAAHPNTAQTTAYLPGRRLRPSAKVLPEHARNHNRALVLQTLYGAGAMSRADVSRETGLTRVTVSDLVAELIADGLVVERGQREGVRPGKPAMLIDIDREAHQIIGLDLSDYSDFHGAVMNLDGEILERIDVALEGATGEPAVAKVLALTERLLQASTRPVLGIGIASPGVVDLAGIVHSAPNLGWHDLELQRRVADASGCPVIVSNDANAAVLAEHGFGHAESDLMLVRIGHGVGAGLLLGGIAIYGSRFAAGEIGHVTVGTDGGPLCACGKTACLEAWVAIPRLEAEIQAIRADATDDDTAALRIDQLLRDAGERLGIALAPVVGALDLSQIVLSGPEELLDGALAQATVETLRNRTMAEFHGDLTLRLTTLGQDIVLRGAAVMVLSGQLGVS</sequence>
<comment type="similarity">
    <text evidence="1">Belongs to the ROK (NagC/XylR) family.</text>
</comment>
<dbReference type="InterPro" id="IPR036390">
    <property type="entry name" value="WH_DNA-bd_sf"/>
</dbReference>
<dbReference type="SUPFAM" id="SSF53067">
    <property type="entry name" value="Actin-like ATPase domain"/>
    <property type="match status" value="1"/>
</dbReference>
<dbReference type="InterPro" id="IPR043129">
    <property type="entry name" value="ATPase_NBD"/>
</dbReference>
<dbReference type="PANTHER" id="PTHR18964">
    <property type="entry name" value="ROK (REPRESSOR, ORF, KINASE) FAMILY"/>
    <property type="match status" value="1"/>
</dbReference>
<dbReference type="Pfam" id="PF00480">
    <property type="entry name" value="ROK"/>
    <property type="match status" value="1"/>
</dbReference>
<dbReference type="InterPro" id="IPR036388">
    <property type="entry name" value="WH-like_DNA-bd_sf"/>
</dbReference>
<dbReference type="AlphaFoldDB" id="A0A1T5IU51"/>
<reference evidence="4 5" key="1">
    <citation type="submission" date="2017-02" db="EMBL/GenBank/DDBJ databases">
        <authorList>
            <person name="Peterson S.W."/>
        </authorList>
    </citation>
    <scope>NUCLEOTIDE SEQUENCE [LARGE SCALE GENOMIC DNA]</scope>
    <source>
        <strain evidence="4 5">VKM Ac-2059</strain>
    </source>
</reference>
<keyword evidence="4" id="KW-0418">Kinase</keyword>
<dbReference type="InterPro" id="IPR049874">
    <property type="entry name" value="ROK_cs"/>
</dbReference>
<dbReference type="InterPro" id="IPR000600">
    <property type="entry name" value="ROK"/>
</dbReference>
<organism evidence="4 5">
    <name type="scientific">Okibacterium fritillariae</name>
    <dbReference type="NCBI Taxonomy" id="123320"/>
    <lineage>
        <taxon>Bacteria</taxon>
        <taxon>Bacillati</taxon>
        <taxon>Actinomycetota</taxon>
        <taxon>Actinomycetes</taxon>
        <taxon>Micrococcales</taxon>
        <taxon>Microbacteriaceae</taxon>
        <taxon>Okibacterium</taxon>
    </lineage>
</organism>
<dbReference type="SUPFAM" id="SSF46785">
    <property type="entry name" value="Winged helix' DNA-binding domain"/>
    <property type="match status" value="1"/>
</dbReference>
<dbReference type="RefSeq" id="WP_079726999.1">
    <property type="nucleotide sequence ID" value="NZ_FUZP01000001.1"/>
</dbReference>
<dbReference type="GO" id="GO:0016301">
    <property type="term" value="F:kinase activity"/>
    <property type="evidence" value="ECO:0007669"/>
    <property type="project" value="UniProtKB-KW"/>
</dbReference>
<keyword evidence="4" id="KW-0808">Transferase</keyword>
<feature type="compositionally biased region" description="Polar residues" evidence="2">
    <location>
        <begin position="1"/>
        <end position="25"/>
    </location>
</feature>